<sequence>MGETSSVDVFELLGQETRVEILRALLAARRDGPDPFLSFTELKDAAGVRDTGRFNYHLNQLLGTLVVDTEDGYRLSSFGFRLFARLSAGLSDPDPDIEPVPLPGHCPECDAELAAAAGGNQFQLVCGEGHTLNEGLLGSPRAVANRSPEAAAETLALVNTQATELGVSGVCPSCHGRTEGGIEHVEGYGYRYRAPCSDCGNQFATTVGDCVATHPEVVSFLAERGIDARREATWTLPFRLPDTETVVSEDPLRLRVTVGAEFEESLDLVLDRTGSVVDGDLA</sequence>
<dbReference type="Pfam" id="PF24038">
    <property type="entry name" value="DUF7347"/>
    <property type="match status" value="1"/>
</dbReference>
<protein>
    <recommendedName>
        <fullName evidence="5">Helix-turn-helix domain-containing protein</fullName>
    </recommendedName>
</protein>
<comment type="caution">
    <text evidence="3">The sequence shown here is derived from an EMBL/GenBank/DDBJ whole genome shotgun (WGS) entry which is preliminary data.</text>
</comment>
<dbReference type="RefSeq" id="WP_209492733.1">
    <property type="nucleotide sequence ID" value="NZ_JAGGLC010000007.1"/>
</dbReference>
<dbReference type="OrthoDB" id="8482at2157"/>
<dbReference type="InterPro" id="IPR055771">
    <property type="entry name" value="DUF7347"/>
</dbReference>
<gene>
    <name evidence="3" type="ORF">J2753_002918</name>
</gene>
<dbReference type="InterPro" id="IPR011991">
    <property type="entry name" value="ArsR-like_HTH"/>
</dbReference>
<evidence type="ECO:0000313" key="3">
    <source>
        <dbReference type="EMBL" id="MBP1988396.1"/>
    </source>
</evidence>
<organism evidence="3 4">
    <name type="scientific">Halolamina salifodinae</name>
    <dbReference type="NCBI Taxonomy" id="1202767"/>
    <lineage>
        <taxon>Archaea</taxon>
        <taxon>Methanobacteriati</taxon>
        <taxon>Methanobacteriota</taxon>
        <taxon>Stenosarchaea group</taxon>
        <taxon>Halobacteria</taxon>
        <taxon>Halobacteriales</taxon>
        <taxon>Haloferacaceae</taxon>
    </lineage>
</organism>
<feature type="domain" description="DUF7351" evidence="2">
    <location>
        <begin position="104"/>
        <end position="276"/>
    </location>
</feature>
<name>A0A8T4GZJ5_9EURY</name>
<reference evidence="3" key="1">
    <citation type="submission" date="2021-03" db="EMBL/GenBank/DDBJ databases">
        <title>Genomic Encyclopedia of Type Strains, Phase IV (KMG-IV): sequencing the most valuable type-strain genomes for metagenomic binning, comparative biology and taxonomic classification.</title>
        <authorList>
            <person name="Goeker M."/>
        </authorList>
    </citation>
    <scope>NUCLEOTIDE SEQUENCE</scope>
    <source>
        <strain evidence="3">DSM 26232</strain>
    </source>
</reference>
<dbReference type="Proteomes" id="UP000823736">
    <property type="component" value="Unassembled WGS sequence"/>
</dbReference>
<dbReference type="EMBL" id="JAGGLC010000007">
    <property type="protein sequence ID" value="MBP1988396.1"/>
    <property type="molecule type" value="Genomic_DNA"/>
</dbReference>
<proteinExistence type="predicted"/>
<dbReference type="Pfam" id="PF24042">
    <property type="entry name" value="DUF7351"/>
    <property type="match status" value="1"/>
</dbReference>
<evidence type="ECO:0008006" key="5">
    <source>
        <dbReference type="Google" id="ProtNLM"/>
    </source>
</evidence>
<dbReference type="InterPro" id="IPR055775">
    <property type="entry name" value="DUF7351"/>
</dbReference>
<dbReference type="CDD" id="cd00090">
    <property type="entry name" value="HTH_ARSR"/>
    <property type="match status" value="1"/>
</dbReference>
<feature type="domain" description="DUF7347" evidence="1">
    <location>
        <begin position="8"/>
        <end position="82"/>
    </location>
</feature>
<evidence type="ECO:0000313" key="4">
    <source>
        <dbReference type="Proteomes" id="UP000823736"/>
    </source>
</evidence>
<evidence type="ECO:0000259" key="2">
    <source>
        <dbReference type="Pfam" id="PF24042"/>
    </source>
</evidence>
<dbReference type="AlphaFoldDB" id="A0A8T4GZJ5"/>
<accession>A0A8T4GZJ5</accession>
<evidence type="ECO:0000259" key="1">
    <source>
        <dbReference type="Pfam" id="PF24038"/>
    </source>
</evidence>
<keyword evidence="4" id="KW-1185">Reference proteome</keyword>